<feature type="region of interest" description="Disordered" evidence="1">
    <location>
        <begin position="94"/>
        <end position="119"/>
    </location>
</feature>
<proteinExistence type="predicted"/>
<gene>
    <name evidence="3" type="primary">LOC107961080</name>
</gene>
<dbReference type="PaxDb" id="3635-A0A1U8PR69"/>
<evidence type="ECO:0000313" key="2">
    <source>
        <dbReference type="Proteomes" id="UP000818029"/>
    </source>
</evidence>
<organism evidence="2 3">
    <name type="scientific">Gossypium hirsutum</name>
    <name type="common">Upland cotton</name>
    <name type="synonym">Gossypium mexicanum</name>
    <dbReference type="NCBI Taxonomy" id="3635"/>
    <lineage>
        <taxon>Eukaryota</taxon>
        <taxon>Viridiplantae</taxon>
        <taxon>Streptophyta</taxon>
        <taxon>Embryophyta</taxon>
        <taxon>Tracheophyta</taxon>
        <taxon>Spermatophyta</taxon>
        <taxon>Magnoliopsida</taxon>
        <taxon>eudicotyledons</taxon>
        <taxon>Gunneridae</taxon>
        <taxon>Pentapetalae</taxon>
        <taxon>rosids</taxon>
        <taxon>malvids</taxon>
        <taxon>Malvales</taxon>
        <taxon>Malvaceae</taxon>
        <taxon>Malvoideae</taxon>
        <taxon>Gossypium</taxon>
    </lineage>
</organism>
<reference evidence="2" key="1">
    <citation type="journal article" date="2020" name="Nat. Genet.">
        <title>Genomic diversifications of five Gossypium allopolyploid species and their impact on cotton improvement.</title>
        <authorList>
            <person name="Chen Z.J."/>
            <person name="Sreedasyam A."/>
            <person name="Ando A."/>
            <person name="Song Q."/>
            <person name="De Santiago L.M."/>
            <person name="Hulse-Kemp A.M."/>
            <person name="Ding M."/>
            <person name="Ye W."/>
            <person name="Kirkbride R.C."/>
            <person name="Jenkins J."/>
            <person name="Plott C."/>
            <person name="Lovell J."/>
            <person name="Lin Y.M."/>
            <person name="Vaughn R."/>
            <person name="Liu B."/>
            <person name="Simpson S."/>
            <person name="Scheffler B.E."/>
            <person name="Wen L."/>
            <person name="Saski C.A."/>
            <person name="Grover C.E."/>
            <person name="Hu G."/>
            <person name="Conover J.L."/>
            <person name="Carlson J.W."/>
            <person name="Shu S."/>
            <person name="Boston L.B."/>
            <person name="Williams M."/>
            <person name="Peterson D.G."/>
            <person name="McGee K."/>
            <person name="Jones D.C."/>
            <person name="Wendel J.F."/>
            <person name="Stelly D.M."/>
            <person name="Grimwood J."/>
            <person name="Schmutz J."/>
        </authorList>
    </citation>
    <scope>NUCLEOTIDE SEQUENCE [LARGE SCALE GENOMIC DNA]</scope>
    <source>
        <strain evidence="2">cv. TM-1</strain>
    </source>
</reference>
<protein>
    <recommendedName>
        <fullName evidence="4">Gag-Pol polyprotein</fullName>
    </recommendedName>
</protein>
<evidence type="ECO:0000256" key="1">
    <source>
        <dbReference type="SAM" id="MobiDB-lite"/>
    </source>
</evidence>
<dbReference type="AlphaFoldDB" id="A0A1U8PR69"/>
<dbReference type="RefSeq" id="XP_016752838.1">
    <property type="nucleotide sequence ID" value="XM_016897349.1"/>
</dbReference>
<name>A0A1U8PR69_GOSHI</name>
<dbReference type="KEGG" id="ghi:107961080"/>
<evidence type="ECO:0000313" key="3">
    <source>
        <dbReference type="RefSeq" id="XP_016752838.1"/>
    </source>
</evidence>
<reference evidence="3" key="2">
    <citation type="submission" date="2025-08" db="UniProtKB">
        <authorList>
            <consortium name="RefSeq"/>
        </authorList>
    </citation>
    <scope>IDENTIFICATION</scope>
</reference>
<evidence type="ECO:0008006" key="4">
    <source>
        <dbReference type="Google" id="ProtNLM"/>
    </source>
</evidence>
<keyword evidence="2" id="KW-1185">Reference proteome</keyword>
<dbReference type="GeneID" id="107961080"/>
<accession>A0A1U8PR69</accession>
<sequence>MSKFLPSQSKKSREMYSRSHVSAGHSYRNRRRQNLGFRSQATSVASMGNAKPSKAECPQCGRRHFGNCRVREGSCFKCVSLDYIIKDCPEMMGKEKFQSPRPSGTASRGRPSRNIENGFGSKNVMRDIAVMSGARAPARAYAIHTREDATFPDVITAFLEDLPLETAPLGFAL</sequence>
<dbReference type="Proteomes" id="UP000818029">
    <property type="component" value="Chromosome A08"/>
</dbReference>
<feature type="region of interest" description="Disordered" evidence="1">
    <location>
        <begin position="1"/>
        <end position="37"/>
    </location>
</feature>